<dbReference type="HOGENOM" id="CLU_2951728_0_0_5"/>
<keyword evidence="2" id="KW-1185">Reference proteome</keyword>
<organism evidence="1 2">
    <name type="scientific">Candidatus Odyssella acanthamoebae</name>
    <dbReference type="NCBI Taxonomy" id="91604"/>
    <lineage>
        <taxon>Bacteria</taxon>
        <taxon>Pseudomonadati</taxon>
        <taxon>Pseudomonadota</taxon>
        <taxon>Alphaproteobacteria</taxon>
        <taxon>Holosporales</taxon>
        <taxon>Candidatus Paracaedibacteraceae</taxon>
        <taxon>Candidatus Odyssella</taxon>
    </lineage>
</organism>
<dbReference type="KEGG" id="paca:ID47_02245"/>
<dbReference type="AlphaFoldDB" id="A0A077AUU7"/>
<dbReference type="EMBL" id="CP008941">
    <property type="protein sequence ID" value="AIK95809.1"/>
    <property type="molecule type" value="Genomic_DNA"/>
</dbReference>
<dbReference type="Proteomes" id="UP000028926">
    <property type="component" value="Chromosome"/>
</dbReference>
<evidence type="ECO:0000313" key="1">
    <source>
        <dbReference type="EMBL" id="AIK95809.1"/>
    </source>
</evidence>
<protein>
    <submittedName>
        <fullName evidence="1">Uncharacterized protein</fullName>
    </submittedName>
</protein>
<evidence type="ECO:0000313" key="2">
    <source>
        <dbReference type="Proteomes" id="UP000028926"/>
    </source>
</evidence>
<reference evidence="1 2" key="1">
    <citation type="submission" date="2014-07" db="EMBL/GenBank/DDBJ databases">
        <title>Comparative genomic insights into amoeba endosymbionts belonging to the families of Holosporaceae and Candidatus Midichloriaceae within Rickettsiales.</title>
        <authorList>
            <person name="Wang Z."/>
            <person name="Wu M."/>
        </authorList>
    </citation>
    <scope>NUCLEOTIDE SEQUENCE [LARGE SCALE GENOMIC DNA]</scope>
    <source>
        <strain evidence="1">PRA3</strain>
    </source>
</reference>
<accession>A0A077AUU7</accession>
<gene>
    <name evidence="1" type="ORF">ID47_02245</name>
</gene>
<sequence>MIVSAEAKKTEWSIGQWHIQEMVCVCLDYLSGLLEIHCSSLSLIAYNTPLTTRLLFKFI</sequence>
<proteinExistence type="predicted"/>
<name>A0A077AUU7_9PROT</name>